<evidence type="ECO:0000259" key="1">
    <source>
        <dbReference type="Pfam" id="PF08239"/>
    </source>
</evidence>
<organism evidence="2">
    <name type="scientific">human gut metagenome</name>
    <dbReference type="NCBI Taxonomy" id="408170"/>
    <lineage>
        <taxon>unclassified sequences</taxon>
        <taxon>metagenomes</taxon>
        <taxon>organismal metagenomes</taxon>
    </lineage>
</organism>
<dbReference type="Gene3D" id="3.90.1720.10">
    <property type="entry name" value="endopeptidase domain like (from Nostoc punctiforme)"/>
    <property type="match status" value="1"/>
</dbReference>
<dbReference type="PANTHER" id="PTHR34408">
    <property type="entry name" value="FAMILY PROTEIN, PUTATIVE-RELATED"/>
    <property type="match status" value="1"/>
</dbReference>
<dbReference type="EMBL" id="AJWY01006666">
    <property type="protein sequence ID" value="EKC66215.1"/>
    <property type="molecule type" value="Genomic_DNA"/>
</dbReference>
<dbReference type="EMBL" id="AJWZ01004073">
    <property type="protein sequence ID" value="EKC66466.1"/>
    <property type="molecule type" value="Genomic_DNA"/>
</dbReference>
<dbReference type="SUPFAM" id="SSF54001">
    <property type="entry name" value="Cysteine proteinases"/>
    <property type="match status" value="1"/>
</dbReference>
<gene>
    <name evidence="2" type="ORF">LEA_09928</name>
    <name evidence="3" type="ORF">OBE_05932</name>
</gene>
<protein>
    <submittedName>
        <fullName evidence="2">Protein containing SH3, type 3 domain protein</fullName>
    </submittedName>
</protein>
<proteinExistence type="predicted"/>
<evidence type="ECO:0000313" key="3">
    <source>
        <dbReference type="EMBL" id="EKC66466.1"/>
    </source>
</evidence>
<comment type="caution">
    <text evidence="2">The sequence shown here is derived from an EMBL/GenBank/DDBJ whole genome shotgun (WGS) entry which is preliminary data.</text>
</comment>
<dbReference type="PANTHER" id="PTHR34408:SF1">
    <property type="entry name" value="GLYCOSYL HYDROLASE FAMILY 19 DOMAIN-CONTAINING PROTEIN HI_1415"/>
    <property type="match status" value="1"/>
</dbReference>
<feature type="domain" description="SH3b" evidence="1">
    <location>
        <begin position="174"/>
        <end position="220"/>
    </location>
</feature>
<dbReference type="AlphaFoldDB" id="K1TIU6"/>
<dbReference type="Pfam" id="PF08239">
    <property type="entry name" value="SH3_3"/>
    <property type="match status" value="1"/>
</dbReference>
<accession>K1TIU6</accession>
<reference evidence="2" key="1">
    <citation type="journal article" date="2013" name="Environ. Microbiol.">
        <title>Microbiota from the distal guts of lean and obese adolescents exhibit partial functional redundancy besides clear differences in community structure.</title>
        <authorList>
            <person name="Ferrer M."/>
            <person name="Ruiz A."/>
            <person name="Lanza F."/>
            <person name="Haange S.B."/>
            <person name="Oberbach A."/>
            <person name="Till H."/>
            <person name="Bargiela R."/>
            <person name="Campoy C."/>
            <person name="Segura M.T."/>
            <person name="Richter M."/>
            <person name="von Bergen M."/>
            <person name="Seifert J."/>
            <person name="Suarez A."/>
        </authorList>
    </citation>
    <scope>NUCLEOTIDE SEQUENCE</scope>
</reference>
<name>K1TIU6_9ZZZZ</name>
<sequence length="258" mass="28071">MPKIAVSAILGDFQRMLDEHWKYTAGAAEAGNVDCSGAFVWSYRQHGQSIYHGSNRIARTEIVELVPISAAKPGMAVFKCRNPGDSRYALPSGYKQGGKYYNGDLRDFYHIGLMDEDGKVLNAQSSATGFVASPVKSWACAGYLKKVEYKEDTPMVDDSNDVICVGRVTAQSGSTVNLRAEPSKSAKVLEKVKIGTSVNVIGNSGGWLHVETETNQGYMMEEFVDVGISKTETPTVSELAERIEKLEERVTELEGGVG</sequence>
<dbReference type="InterPro" id="IPR038765">
    <property type="entry name" value="Papain-like_cys_pep_sf"/>
</dbReference>
<dbReference type="InterPro" id="IPR052354">
    <property type="entry name" value="Cell_Wall_Dynamics_Protein"/>
</dbReference>
<dbReference type="Gene3D" id="2.30.30.40">
    <property type="entry name" value="SH3 Domains"/>
    <property type="match status" value="1"/>
</dbReference>
<dbReference type="InterPro" id="IPR003646">
    <property type="entry name" value="SH3-like_bac-type"/>
</dbReference>
<evidence type="ECO:0000313" key="2">
    <source>
        <dbReference type="EMBL" id="EKC66215.1"/>
    </source>
</evidence>